<evidence type="ECO:0000313" key="1">
    <source>
        <dbReference type="EMBL" id="ADG89698.1"/>
    </source>
</evidence>
<evidence type="ECO:0008006" key="3">
    <source>
        <dbReference type="Google" id="ProtNLM"/>
    </source>
</evidence>
<dbReference type="EMBL" id="CP001874">
    <property type="protein sequence ID" value="ADG89698.1"/>
    <property type="molecule type" value="Genomic_DNA"/>
</dbReference>
<dbReference type="AlphaFoldDB" id="D6Y7I7"/>
<reference evidence="1 2" key="1">
    <citation type="submission" date="2010-01" db="EMBL/GenBank/DDBJ databases">
        <title>The complete genome of Thermobispora bispora DSM 43833.</title>
        <authorList>
            <consortium name="US DOE Joint Genome Institute (JGI-PGF)"/>
            <person name="Lucas S."/>
            <person name="Copeland A."/>
            <person name="Lapidus A."/>
            <person name="Glavina del Rio T."/>
            <person name="Dalin E."/>
            <person name="Tice H."/>
            <person name="Bruce D."/>
            <person name="Goodwin L."/>
            <person name="Pitluck S."/>
            <person name="Kyrpides N."/>
            <person name="Mavromatis K."/>
            <person name="Ivanova N."/>
            <person name="Mikhailova N."/>
            <person name="Chertkov O."/>
            <person name="Brettin T."/>
            <person name="Detter J.C."/>
            <person name="Han C."/>
            <person name="Larimer F."/>
            <person name="Land M."/>
            <person name="Hauser L."/>
            <person name="Markowitz V."/>
            <person name="Cheng J.-F."/>
            <person name="Hugenholtz P."/>
            <person name="Woyke T."/>
            <person name="Wu D."/>
            <person name="Jando M."/>
            <person name="Schneider S."/>
            <person name="Klenk H.-P."/>
            <person name="Eisen J.A."/>
        </authorList>
    </citation>
    <scope>NUCLEOTIDE SEQUENCE [LARGE SCALE GENOMIC DNA]</scope>
    <source>
        <strain evidence="2">ATCC 19993 / DSM 43833 / CBS 139.67 / JCM 10125 / KCTC 9307 / NBRC 14880 / R51</strain>
    </source>
</reference>
<name>D6Y7I7_THEBD</name>
<dbReference type="Pfam" id="PF20544">
    <property type="entry name" value="DUF6758"/>
    <property type="match status" value="1"/>
</dbReference>
<dbReference type="STRING" id="469371.Tbis_3000"/>
<keyword evidence="2" id="KW-1185">Reference proteome</keyword>
<evidence type="ECO:0000313" key="2">
    <source>
        <dbReference type="Proteomes" id="UP000006640"/>
    </source>
</evidence>
<dbReference type="HOGENOM" id="CLU_118602_0_0_11"/>
<dbReference type="eggNOG" id="ENOG5030GNI">
    <property type="taxonomic scope" value="Bacteria"/>
</dbReference>
<organism evidence="1 2">
    <name type="scientific">Thermobispora bispora (strain ATCC 19993 / DSM 43833 / CBS 139.67 / JCM 10125 / KCTC 9307 / NBRC 14880 / R51)</name>
    <dbReference type="NCBI Taxonomy" id="469371"/>
    <lineage>
        <taxon>Bacteria</taxon>
        <taxon>Bacillati</taxon>
        <taxon>Actinomycetota</taxon>
        <taxon>Actinomycetes</taxon>
        <taxon>Streptosporangiales</taxon>
        <taxon>Streptosporangiaceae</taxon>
        <taxon>Thermobispora</taxon>
    </lineage>
</organism>
<proteinExistence type="predicted"/>
<gene>
    <name evidence="1" type="ordered locus">Tbis_3000</name>
</gene>
<dbReference type="Proteomes" id="UP000006640">
    <property type="component" value="Chromosome"/>
</dbReference>
<sequence length="215" mass="22937">MRGAPVCPRCFGPLNEPNIWSSAWRCDAHGDVLPLQPPWRPSNGALEALTSNARVPVWLPWPLPANWLVSGFAAAGDERTRFRASVVALTGPSVLHGPADMLIIAEEPGVGLGANFAGLPGPDPGDGFATGPPHATIELRGHTVALWCAGAAVPGDRAAYVGEALGNWVWTVTWPAEVGCLIELEDLTLRDLRDDDQALDLPFGAFSPRLQWNRA</sequence>
<dbReference type="OrthoDB" id="5179979at2"/>
<dbReference type="RefSeq" id="WP_013133231.1">
    <property type="nucleotide sequence ID" value="NC_014165.1"/>
</dbReference>
<dbReference type="KEGG" id="tbi:Tbis_3000"/>
<accession>D6Y7I7</accession>
<dbReference type="InterPro" id="IPR046646">
    <property type="entry name" value="DUF6758"/>
</dbReference>
<protein>
    <recommendedName>
        <fullName evidence="3">Phosphotransacetylase</fullName>
    </recommendedName>
</protein>